<proteinExistence type="predicted"/>
<evidence type="ECO:0000313" key="2">
    <source>
        <dbReference type="Proteomes" id="UP000184501"/>
    </source>
</evidence>
<reference evidence="1 2" key="1">
    <citation type="submission" date="2016-11" db="EMBL/GenBank/DDBJ databases">
        <authorList>
            <person name="Jaros S."/>
            <person name="Januszkiewicz K."/>
            <person name="Wedrychowicz H."/>
        </authorList>
    </citation>
    <scope>NUCLEOTIDE SEQUENCE [LARGE SCALE GENOMIC DNA]</scope>
    <source>
        <strain evidence="1 2">DSM 44523</strain>
    </source>
</reference>
<evidence type="ECO:0000313" key="1">
    <source>
        <dbReference type="EMBL" id="SHE77311.1"/>
    </source>
</evidence>
<dbReference type="RefSeq" id="WP_143173936.1">
    <property type="nucleotide sequence ID" value="NZ_FQVN01000001.1"/>
</dbReference>
<sequence length="109" mass="12598">MWSYPHLVQYYKVVRGQRVLAFHEEIDDQGFYVGRTEYRQAGTTALEYLVALTVYWREEYGSLYGISAKDRVVARAWSLSGREKRLIAEVVVQGRPAQEQPAQEQPASE</sequence>
<dbReference type="Proteomes" id="UP000184501">
    <property type="component" value="Unassembled WGS sequence"/>
</dbReference>
<keyword evidence="2" id="KW-1185">Reference proteome</keyword>
<gene>
    <name evidence="1" type="ORF">SAMN05444320_1011039</name>
</gene>
<dbReference type="EMBL" id="FQVN01000001">
    <property type="protein sequence ID" value="SHE77311.1"/>
    <property type="molecule type" value="Genomic_DNA"/>
</dbReference>
<protein>
    <submittedName>
        <fullName evidence="1">Uncharacterized protein</fullName>
    </submittedName>
</protein>
<dbReference type="AlphaFoldDB" id="A0A1M4W7S2"/>
<name>A0A1M4W7S2_STRHI</name>
<organism evidence="1 2">
    <name type="scientific">Streptoalloteichus hindustanus</name>
    <dbReference type="NCBI Taxonomy" id="2017"/>
    <lineage>
        <taxon>Bacteria</taxon>
        <taxon>Bacillati</taxon>
        <taxon>Actinomycetota</taxon>
        <taxon>Actinomycetes</taxon>
        <taxon>Pseudonocardiales</taxon>
        <taxon>Pseudonocardiaceae</taxon>
        <taxon>Streptoalloteichus</taxon>
    </lineage>
</organism>
<accession>A0A1M4W7S2</accession>